<dbReference type="CDD" id="cd00553">
    <property type="entry name" value="NAD_synthase"/>
    <property type="match status" value="1"/>
</dbReference>
<feature type="binding site" evidence="7">
    <location>
        <position position="122"/>
    </location>
    <ligand>
        <name>L-glutamine</name>
        <dbReference type="ChEBI" id="CHEBI:58359"/>
    </ligand>
</feature>
<feature type="binding site" evidence="7">
    <location>
        <position position="495"/>
    </location>
    <ligand>
        <name>deamido-NAD(+)</name>
        <dbReference type="ChEBI" id="CHEBI:58437"/>
        <note>ligand shared between two neighboring subunits</note>
    </ligand>
</feature>
<evidence type="ECO:0000256" key="9">
    <source>
        <dbReference type="RuleBase" id="RU003811"/>
    </source>
</evidence>
<dbReference type="NCBIfam" id="TIGR00552">
    <property type="entry name" value="nadE"/>
    <property type="match status" value="1"/>
</dbReference>
<feature type="active site" description="For glutaminase activity" evidence="7">
    <location>
        <position position="116"/>
    </location>
</feature>
<dbReference type="SUPFAM" id="SSF52402">
    <property type="entry name" value="Adenine nucleotide alpha hydrolases-like"/>
    <property type="match status" value="1"/>
</dbReference>
<dbReference type="PANTHER" id="PTHR23090:SF9">
    <property type="entry name" value="GLUTAMINE-DEPENDENT NAD(+) SYNTHETASE"/>
    <property type="match status" value="1"/>
</dbReference>
<evidence type="ECO:0000256" key="3">
    <source>
        <dbReference type="ARBA" id="ARBA00022598"/>
    </source>
</evidence>
<feature type="binding site" evidence="7">
    <location>
        <position position="466"/>
    </location>
    <ligand>
        <name>deamido-NAD(+)</name>
        <dbReference type="ChEBI" id="CHEBI:58437"/>
        <note>ligand shared between two neighboring subunits</note>
    </ligand>
</feature>
<dbReference type="PIRSF" id="PIRSF006630">
    <property type="entry name" value="NADS_GAT"/>
    <property type="match status" value="1"/>
</dbReference>
<dbReference type="GO" id="GO:0005524">
    <property type="term" value="F:ATP binding"/>
    <property type="evidence" value="ECO:0007669"/>
    <property type="project" value="UniProtKB-UniRule"/>
</dbReference>
<dbReference type="AlphaFoldDB" id="D1VWG6"/>
<feature type="binding site" evidence="7">
    <location>
        <position position="204"/>
    </location>
    <ligand>
        <name>L-glutamine</name>
        <dbReference type="ChEBI" id="CHEBI:58359"/>
    </ligand>
</feature>
<dbReference type="GO" id="GO:0005737">
    <property type="term" value="C:cytoplasm"/>
    <property type="evidence" value="ECO:0007669"/>
    <property type="project" value="InterPro"/>
</dbReference>
<dbReference type="InterPro" id="IPR022310">
    <property type="entry name" value="NAD/GMP_synthase"/>
</dbReference>
<feature type="active site" description="Proton acceptor; for glutaminase activity" evidence="7">
    <location>
        <position position="47"/>
    </location>
</feature>
<dbReference type="Gene3D" id="3.40.50.620">
    <property type="entry name" value="HUPs"/>
    <property type="match status" value="1"/>
</dbReference>
<feature type="active site" description="Nucleophile; for glutaminase activity" evidence="7">
    <location>
        <position position="171"/>
    </location>
</feature>
<feature type="binding site" evidence="7">
    <location>
        <position position="647"/>
    </location>
    <ligand>
        <name>deamido-NAD(+)</name>
        <dbReference type="ChEBI" id="CHEBI:58437"/>
        <note>ligand shared between two neighboring subunits</note>
    </ligand>
</feature>
<evidence type="ECO:0000313" key="12">
    <source>
        <dbReference type="Proteomes" id="UP000004001"/>
    </source>
</evidence>
<dbReference type="Gene3D" id="1.10.10.1140">
    <property type="entry name" value="Glutamine-dependent NAD+ synthetase, C-terminal domain"/>
    <property type="match status" value="1"/>
</dbReference>
<comment type="catalytic activity">
    <reaction evidence="7 8">
        <text>deamido-NAD(+) + L-glutamine + ATP + H2O = L-glutamate + AMP + diphosphate + NAD(+) + H(+)</text>
        <dbReference type="Rhea" id="RHEA:24384"/>
        <dbReference type="ChEBI" id="CHEBI:15377"/>
        <dbReference type="ChEBI" id="CHEBI:15378"/>
        <dbReference type="ChEBI" id="CHEBI:29985"/>
        <dbReference type="ChEBI" id="CHEBI:30616"/>
        <dbReference type="ChEBI" id="CHEBI:33019"/>
        <dbReference type="ChEBI" id="CHEBI:57540"/>
        <dbReference type="ChEBI" id="CHEBI:58359"/>
        <dbReference type="ChEBI" id="CHEBI:58437"/>
        <dbReference type="ChEBI" id="CHEBI:456215"/>
        <dbReference type="EC" id="6.3.5.1"/>
    </reaction>
</comment>
<dbReference type="InterPro" id="IPR014729">
    <property type="entry name" value="Rossmann-like_a/b/a_fold"/>
</dbReference>
<dbReference type="InterPro" id="IPR041856">
    <property type="entry name" value="NAD+_synth_C"/>
</dbReference>
<dbReference type="Pfam" id="PF00795">
    <property type="entry name" value="CN_hydrolase"/>
    <property type="match status" value="1"/>
</dbReference>
<proteinExistence type="inferred from homology"/>
<evidence type="ECO:0000256" key="2">
    <source>
        <dbReference type="ARBA" id="ARBA00007145"/>
    </source>
</evidence>
<comment type="caution">
    <text evidence="11">The sequence shown here is derived from an EMBL/GenBank/DDBJ whole genome shotgun (WGS) entry which is preliminary data.</text>
</comment>
<dbReference type="NCBIfam" id="NF002730">
    <property type="entry name" value="PRK02628.1"/>
    <property type="match status" value="1"/>
</dbReference>
<feature type="binding site" evidence="7">
    <location>
        <begin position="500"/>
        <end position="503"/>
    </location>
    <ligand>
        <name>deamido-NAD(+)</name>
        <dbReference type="ChEBI" id="CHEBI:58437"/>
        <note>ligand shared between two neighboring subunits</note>
    </ligand>
</feature>
<evidence type="ECO:0000256" key="8">
    <source>
        <dbReference type="PIRNR" id="PIRNR006630"/>
    </source>
</evidence>
<evidence type="ECO:0000259" key="10">
    <source>
        <dbReference type="PROSITE" id="PS50263"/>
    </source>
</evidence>
<keyword evidence="6 7" id="KW-0520">NAD</keyword>
<reference evidence="11 12" key="1">
    <citation type="submission" date="2009-12" db="EMBL/GenBank/DDBJ databases">
        <title>Genome Sequence of Prevotella timonensis CRIS 5C-B1.</title>
        <authorList>
            <person name="Durkin A.S."/>
            <person name="Madupu R."/>
            <person name="Torralba M."/>
            <person name="Methe B."/>
            <person name="Sutton G."/>
            <person name="Strausberg R.L."/>
            <person name="Nelson K.E."/>
        </authorList>
    </citation>
    <scope>NUCLEOTIDE SEQUENCE [LARGE SCALE GENOMIC DNA]</scope>
    <source>
        <strain evidence="11 12">CRIS 5C-B1</strain>
    </source>
</reference>
<dbReference type="Gene3D" id="3.60.110.10">
    <property type="entry name" value="Carbon-nitrogen hydrolase"/>
    <property type="match status" value="1"/>
</dbReference>
<dbReference type="Pfam" id="PF02540">
    <property type="entry name" value="NAD_synthase"/>
    <property type="match status" value="1"/>
</dbReference>
<dbReference type="InterPro" id="IPR036526">
    <property type="entry name" value="C-N_Hydrolase_sf"/>
</dbReference>
<dbReference type="InterPro" id="IPR003010">
    <property type="entry name" value="C-N_Hydrolase"/>
</dbReference>
<dbReference type="eggNOG" id="COG0171">
    <property type="taxonomic scope" value="Bacteria"/>
</dbReference>
<evidence type="ECO:0000256" key="5">
    <source>
        <dbReference type="ARBA" id="ARBA00022840"/>
    </source>
</evidence>
<evidence type="ECO:0000256" key="6">
    <source>
        <dbReference type="ARBA" id="ARBA00023027"/>
    </source>
</evidence>
<comment type="function">
    <text evidence="7">Catalyzes the ATP-dependent amidation of deamido-NAD to form NAD. Uses L-glutamine as a nitrogen source.</text>
</comment>
<dbReference type="GO" id="GO:0009435">
    <property type="term" value="P:NAD+ biosynthetic process"/>
    <property type="evidence" value="ECO:0007669"/>
    <property type="project" value="UniProtKB-UniRule"/>
</dbReference>
<dbReference type="SUPFAM" id="SSF56317">
    <property type="entry name" value="Carbon-nitrogen hydrolase"/>
    <property type="match status" value="1"/>
</dbReference>
<feature type="binding site" evidence="7">
    <location>
        <position position="198"/>
    </location>
    <ligand>
        <name>L-glutamine</name>
        <dbReference type="ChEBI" id="CHEBI:58359"/>
    </ligand>
</feature>
<protein>
    <recommendedName>
        <fullName evidence="7 8">Glutamine-dependent NAD(+) synthetase</fullName>
        <ecNumber evidence="7 8">6.3.5.1</ecNumber>
    </recommendedName>
    <alternativeName>
        <fullName evidence="7 8">NAD(+) synthase [glutamine-hydrolyzing]</fullName>
    </alternativeName>
</protein>
<sequence>MMNSGFVKVACAVPLVKVADCIYNVEQTKAQIQQAEEQGVEIIVFPELGITSYTCQDLFQQKLLLEASEVSILHLLDFTRQLDVISIVGLPIVVGDLLLNCAMVIQRGQILGVIPKTYLPDYSEFYEKRWFASSQDLKETTIRYAGQNIVVTPDPQIYTTDDGVQFGVEICEDVWAPVPPSNTLALAGADLIFNLSASDAVIGKYDYLKSLLSQQSSRTITGYIYAASGYGESTQDLVYAGNGLIYENGVLLAEGKRFTMESQIHCAQIDIEMLRAERRINSTYVNAQRQVNTFASQRGFSSSLSPNQFAIFNNTSAIHYIPCIAPENETTFTLEREINPHPFVPAPNLLPDSCVEVLNIQTMALATRLSHIQAKTAVLGVSGGLDSTLALLVCVMTFDKLGLDRKGIIGVTMPGFGTTGRTYHNAMDLMHKLGITVKEINIEKSVMQHFEDIGHDPQVQDVTYENSQARERTQILMDLSNQLNGLVVGTGDMSELALGWATYNGDHMSMYAVNAGVPKTLLRHLVNYYAQHLAENQDIAKILLDVINTPISPELTPANEQGKIEQKTEDLVGPYELHDFFLYYVLRFGFRPSKIFLLAKKAFAESMAQEGQPQPNDALQMKGQYDEETIKKWLKVFFKRFFSQQFKRSCLPDGPKVTSVSLSPRGDWRMPSDAISRLWLEECDTL</sequence>
<keyword evidence="5 7" id="KW-0067">ATP-binding</keyword>
<keyword evidence="4 7" id="KW-0547">Nucleotide-binding</keyword>
<comment type="similarity">
    <text evidence="2 7 8">In the C-terminal section; belongs to the NAD synthetase family.</text>
</comment>
<dbReference type="InterPro" id="IPR014445">
    <property type="entry name" value="Gln-dep_NAD_synthase"/>
</dbReference>
<evidence type="ECO:0000256" key="4">
    <source>
        <dbReference type="ARBA" id="ARBA00022741"/>
    </source>
</evidence>
<keyword evidence="3 7" id="KW-0436">Ligase</keyword>
<evidence type="ECO:0000256" key="7">
    <source>
        <dbReference type="HAMAP-Rule" id="MF_02090"/>
    </source>
</evidence>
<dbReference type="EC" id="6.3.5.1" evidence="7 8"/>
<evidence type="ECO:0000256" key="1">
    <source>
        <dbReference type="ARBA" id="ARBA00005188"/>
    </source>
</evidence>
<keyword evidence="12" id="KW-1185">Reference proteome</keyword>
<dbReference type="EMBL" id="ADEF01000004">
    <property type="protein sequence ID" value="EFA98621.1"/>
    <property type="molecule type" value="Genomic_DNA"/>
</dbReference>
<gene>
    <name evidence="7 11" type="primary">nadE</name>
    <name evidence="11" type="ORF">HMPREF9019_0809</name>
</gene>
<dbReference type="UniPathway" id="UPA00253">
    <property type="reaction ID" value="UER00334"/>
</dbReference>
<feature type="domain" description="CN hydrolase" evidence="10">
    <location>
        <begin position="7"/>
        <end position="271"/>
    </location>
</feature>
<feature type="binding site" evidence="7">
    <location>
        <position position="490"/>
    </location>
    <ligand>
        <name>ATP</name>
        <dbReference type="ChEBI" id="CHEBI:30616"/>
    </ligand>
</feature>
<comment type="pathway">
    <text evidence="1 7 8">Cofactor biosynthesis; NAD(+) biosynthesis; NAD(+) from deamido-NAD(+) (L-Gln route): step 1/1.</text>
</comment>
<dbReference type="GO" id="GO:0008795">
    <property type="term" value="F:NAD+ synthase activity"/>
    <property type="evidence" value="ECO:0007669"/>
    <property type="project" value="UniProtKB-UniRule"/>
</dbReference>
<dbReference type="InterPro" id="IPR003694">
    <property type="entry name" value="NAD_synthase"/>
</dbReference>
<dbReference type="GO" id="GO:0003952">
    <property type="term" value="F:NAD+ synthase (glutamine-hydrolyzing) activity"/>
    <property type="evidence" value="ECO:0007669"/>
    <property type="project" value="UniProtKB-UniRule"/>
</dbReference>
<dbReference type="PANTHER" id="PTHR23090">
    <property type="entry name" value="NH 3 /GLUTAMINE-DEPENDENT NAD + SYNTHETASE"/>
    <property type="match status" value="1"/>
</dbReference>
<dbReference type="Proteomes" id="UP000004001">
    <property type="component" value="Unassembled WGS sequence"/>
</dbReference>
<dbReference type="GO" id="GO:0004359">
    <property type="term" value="F:glutaminase activity"/>
    <property type="evidence" value="ECO:0007669"/>
    <property type="project" value="InterPro"/>
</dbReference>
<accession>D1VWG6</accession>
<dbReference type="FunFam" id="1.10.10.1140:FF:000001">
    <property type="entry name" value="Glutamine-dependent NAD(+) synthetase"/>
    <property type="match status" value="1"/>
</dbReference>
<dbReference type="HAMAP" id="MF_02090">
    <property type="entry name" value="NadE_glutamine_dep"/>
    <property type="match status" value="1"/>
</dbReference>
<evidence type="ECO:0000313" key="11">
    <source>
        <dbReference type="EMBL" id="EFA98621.1"/>
    </source>
</evidence>
<feature type="binding site" evidence="7">
    <location>
        <begin position="380"/>
        <end position="387"/>
    </location>
    <ligand>
        <name>ATP</name>
        <dbReference type="ChEBI" id="CHEBI:30616"/>
    </ligand>
</feature>
<organism evidence="11 12">
    <name type="scientific">Hoylesella timonensis CRIS 5C-B1</name>
    <dbReference type="NCBI Taxonomy" id="679189"/>
    <lineage>
        <taxon>Bacteria</taxon>
        <taxon>Pseudomonadati</taxon>
        <taxon>Bacteroidota</taxon>
        <taxon>Bacteroidia</taxon>
        <taxon>Bacteroidales</taxon>
        <taxon>Prevotellaceae</taxon>
        <taxon>Hoylesella</taxon>
    </lineage>
</organism>
<comment type="similarity">
    <text evidence="9">Belongs to the NAD synthetase family.</text>
</comment>
<name>D1VWG6_9BACT</name>
<dbReference type="PROSITE" id="PS50263">
    <property type="entry name" value="CN_HYDROLASE"/>
    <property type="match status" value="1"/>
</dbReference>
<dbReference type="eggNOG" id="COG0388">
    <property type="taxonomic scope" value="Bacteria"/>
</dbReference>
<dbReference type="CDD" id="cd07570">
    <property type="entry name" value="GAT_Gln-NAD-synth"/>
    <property type="match status" value="1"/>
</dbReference>